<dbReference type="EMBL" id="KI669516">
    <property type="protein sequence ID" value="OCF30454.1"/>
    <property type="molecule type" value="Genomic_DNA"/>
</dbReference>
<organism evidence="4 5">
    <name type="scientific">Kwoniella heveanensis BCC8398</name>
    <dbReference type="NCBI Taxonomy" id="1296120"/>
    <lineage>
        <taxon>Eukaryota</taxon>
        <taxon>Fungi</taxon>
        <taxon>Dikarya</taxon>
        <taxon>Basidiomycota</taxon>
        <taxon>Agaricomycotina</taxon>
        <taxon>Tremellomycetes</taxon>
        <taxon>Tremellales</taxon>
        <taxon>Cryptococcaceae</taxon>
        <taxon>Kwoniella</taxon>
    </lineage>
</organism>
<evidence type="ECO:0000256" key="1">
    <source>
        <dbReference type="SAM" id="MobiDB-lite"/>
    </source>
</evidence>
<feature type="region of interest" description="Disordered" evidence="1">
    <location>
        <begin position="96"/>
        <end position="125"/>
    </location>
</feature>
<keyword evidence="2" id="KW-0812">Transmembrane</keyword>
<feature type="transmembrane region" description="Helical" evidence="2">
    <location>
        <begin position="835"/>
        <end position="857"/>
    </location>
</feature>
<dbReference type="PANTHER" id="PTHR13018">
    <property type="entry name" value="PROBABLE MEMBRANE PROTEIN DUF221-RELATED"/>
    <property type="match status" value="1"/>
</dbReference>
<feature type="transmembrane region" description="Helical" evidence="2">
    <location>
        <begin position="284"/>
        <end position="306"/>
    </location>
</feature>
<feature type="compositionally biased region" description="Low complexity" evidence="1">
    <location>
        <begin position="647"/>
        <end position="659"/>
    </location>
</feature>
<feature type="transmembrane region" description="Helical" evidence="2">
    <location>
        <begin position="979"/>
        <end position="1012"/>
    </location>
</feature>
<dbReference type="Proteomes" id="UP000092666">
    <property type="component" value="Unassembled WGS sequence"/>
</dbReference>
<feature type="transmembrane region" description="Helical" evidence="2">
    <location>
        <begin position="878"/>
        <end position="901"/>
    </location>
</feature>
<feature type="region of interest" description="Disordered" evidence="1">
    <location>
        <begin position="619"/>
        <end position="689"/>
    </location>
</feature>
<dbReference type="InterPro" id="IPR003864">
    <property type="entry name" value="CSC1/OSCA1-like_7TM"/>
</dbReference>
<dbReference type="GO" id="GO:0005227">
    <property type="term" value="F:calcium-activated cation channel activity"/>
    <property type="evidence" value="ECO:0007669"/>
    <property type="project" value="InterPro"/>
</dbReference>
<name>A0A1B9GHB0_9TREE</name>
<keyword evidence="2" id="KW-0472">Membrane</keyword>
<evidence type="ECO:0000259" key="3">
    <source>
        <dbReference type="Pfam" id="PF02714"/>
    </source>
</evidence>
<feature type="transmembrane region" description="Helical" evidence="2">
    <location>
        <begin position="1064"/>
        <end position="1087"/>
    </location>
</feature>
<feature type="compositionally biased region" description="Polar residues" evidence="1">
    <location>
        <begin position="96"/>
        <end position="121"/>
    </location>
</feature>
<feature type="region of interest" description="Disordered" evidence="1">
    <location>
        <begin position="155"/>
        <end position="194"/>
    </location>
</feature>
<keyword evidence="5" id="KW-1185">Reference proteome</keyword>
<feature type="transmembrane region" description="Helical" evidence="2">
    <location>
        <begin position="794"/>
        <end position="815"/>
    </location>
</feature>
<evidence type="ECO:0000313" key="4">
    <source>
        <dbReference type="EMBL" id="OCF30454.1"/>
    </source>
</evidence>
<sequence length="1289" mass="139266">MSLITATTTTPLIPPTPTITPLHHYEKRHVYLCGDETLSWRPEWYTASFFISSRISYDSAASRGPVQPPTRIYQEVPECAAILSRMVESASSDVTVMTATQSRSQGGNDTLSQSGATRTNDTPTPVVTTTAAVQSTFSSGGSTFATTIQRVLTLTPSSTATTPSDPSTTSDRESTSSSTSSSPTAATNPGATAAINDDTCAGGWDWQGWATIASLGSGLIVGGALWAVWLVLRGRMSGFFAPRTWFLPPASRPSRPWSIVTFLVPFLHLPSWDAPSSSHDLSSLYTLFAGLKLAALVSLLAVAVVLPVTIANVPCLGQTAPPNSLGGRLGTLNDLSLLRLLNALDPSPDSAATTESLIRLFQGGSKRSLSSTITPAISSARVRLIAILVILAVLAVGGGLFVVARTYAALFRTKKDFAEKVCGGMDMVFIPSRHADGWRSTPEEGLRRWFKDWSSRISSSGKKEIDIVGLFAVPHTADIAEKVKDREEVLMELESAELNYIASFKLTHTDSAGDMVQPVWWSGAEEPTTASGQHSPEHPQPPDDFVAPQKFYKVGSVAKPLSKEKLDLAVPEKITIRDPIPEGTTGGSPGETRFHEINRDSAMYGGRFDIGQRIKLDEAGNYVPDPSPDSEETHTLGSGLSEPPEGARSPALSLSPSSSREARRSSLTGPGTPFPTAPNSPLSPKSKASLRPYLPTIASSHRHSGAPSALAGHYAAIRESRARFKELNGEIERMQQSTFADIAGGVGSVKGWIVVGKGARWIPHAERIEGMTREDILWGNVGTQAREGIFWAKMALLGLVLAVFMVPVLGLTVAIAPGFANDLAFLRPISNSDGFVVQGLVPTILLAMGVALAISLTDPVTGCSKSARCISKSRQEVLAYRGTFYLLLFICVICMLLIASLEYGVAGFRTQVQESRVVGDGAIYSTWFIFVLLLNLAFIIPALYLLQPIRLIRYLRARRYAVTPRQKFRVLQPPSYKPAYALAPCLIAVFYASTLLFILPLLCIPILLLLYLSFVANRHMMEYVFVEPSHSSIDLHLWTIRRFGWTLAIQPLLYGLIMFSRNEWALGAVSMGVSFVALTLSELLTVVRFRLATRERLSPQSKEALDELAVSMNTASPRPSVAVYDPQRVSRHSDLSLLNRVAALLPGYARLSESCPLPLASEKIDDLFQAERASYANLELKGQPEGTGRYFTENPQTTKGLIYPPELMAPVPVIWLPRDPQDGAVAEGEAVELDRYHRLTAIVDPIGESSMVSAAGAAPRSGVVPPRGGSLRSPGRVAHSQYSPVRGTA</sequence>
<feature type="transmembrane region" description="Helical" evidence="2">
    <location>
        <begin position="921"/>
        <end position="946"/>
    </location>
</feature>
<evidence type="ECO:0000313" key="5">
    <source>
        <dbReference type="Proteomes" id="UP000092666"/>
    </source>
</evidence>
<dbReference type="STRING" id="1296120.A0A1B9GHB0"/>
<feature type="domain" description="CSC1/OSCA1-like 7TM region" evidence="3">
    <location>
        <begin position="794"/>
        <end position="1035"/>
    </location>
</feature>
<feature type="transmembrane region" description="Helical" evidence="2">
    <location>
        <begin position="209"/>
        <end position="232"/>
    </location>
</feature>
<evidence type="ECO:0000256" key="2">
    <source>
        <dbReference type="SAM" id="Phobius"/>
    </source>
</evidence>
<dbReference type="InterPro" id="IPR045122">
    <property type="entry name" value="Csc1-like"/>
</dbReference>
<feature type="region of interest" description="Disordered" evidence="1">
    <location>
        <begin position="525"/>
        <end position="547"/>
    </location>
</feature>
<dbReference type="PANTHER" id="PTHR13018:SF5">
    <property type="entry name" value="RE44586P"/>
    <property type="match status" value="1"/>
</dbReference>
<accession>A0A1B9GHB0</accession>
<keyword evidence="2" id="KW-1133">Transmembrane helix</keyword>
<feature type="transmembrane region" description="Helical" evidence="2">
    <location>
        <begin position="384"/>
        <end position="404"/>
    </location>
</feature>
<gene>
    <name evidence="4" type="ORF">I316_07890</name>
</gene>
<feature type="region of interest" description="Disordered" evidence="1">
    <location>
        <begin position="1256"/>
        <end position="1289"/>
    </location>
</feature>
<reference evidence="5" key="2">
    <citation type="submission" date="2013-12" db="EMBL/GenBank/DDBJ databases">
        <title>Evolution of pathogenesis and genome organization in the Tremellales.</title>
        <authorList>
            <person name="Cuomo C."/>
            <person name="Litvintseva A."/>
            <person name="Heitman J."/>
            <person name="Chen Y."/>
            <person name="Sun S."/>
            <person name="Springer D."/>
            <person name="Dromer F."/>
            <person name="Young S."/>
            <person name="Zeng Q."/>
            <person name="Chapman S."/>
            <person name="Gujja S."/>
            <person name="Saif S."/>
            <person name="Birren B."/>
        </authorList>
    </citation>
    <scope>NUCLEOTIDE SEQUENCE [LARGE SCALE GENOMIC DNA]</scope>
    <source>
        <strain evidence="5">BCC8398</strain>
    </source>
</reference>
<protein>
    <recommendedName>
        <fullName evidence="3">CSC1/OSCA1-like 7TM region domain-containing protein</fullName>
    </recommendedName>
</protein>
<dbReference type="Pfam" id="PF02714">
    <property type="entry name" value="RSN1_7TM"/>
    <property type="match status" value="1"/>
</dbReference>
<dbReference type="OrthoDB" id="2591106at2759"/>
<proteinExistence type="predicted"/>
<feature type="region of interest" description="Disordered" evidence="1">
    <location>
        <begin position="577"/>
        <end position="600"/>
    </location>
</feature>
<reference evidence="4 5" key="1">
    <citation type="submission" date="2013-07" db="EMBL/GenBank/DDBJ databases">
        <title>The Genome Sequence of Cryptococcus heveanensis BCC8398.</title>
        <authorList>
            <consortium name="The Broad Institute Genome Sequencing Platform"/>
            <person name="Cuomo C."/>
            <person name="Litvintseva A."/>
            <person name="Chen Y."/>
            <person name="Heitman J."/>
            <person name="Sun S."/>
            <person name="Springer D."/>
            <person name="Dromer F."/>
            <person name="Young S.K."/>
            <person name="Zeng Q."/>
            <person name="Gargeya S."/>
            <person name="Fitzgerald M."/>
            <person name="Abouelleil A."/>
            <person name="Alvarado L."/>
            <person name="Berlin A.M."/>
            <person name="Chapman S.B."/>
            <person name="Dewar J."/>
            <person name="Goldberg J."/>
            <person name="Griggs A."/>
            <person name="Gujja S."/>
            <person name="Hansen M."/>
            <person name="Howarth C."/>
            <person name="Imamovic A."/>
            <person name="Larimer J."/>
            <person name="McCowan C."/>
            <person name="Murphy C."/>
            <person name="Pearson M."/>
            <person name="Priest M."/>
            <person name="Roberts A."/>
            <person name="Saif S."/>
            <person name="Shea T."/>
            <person name="Sykes S."/>
            <person name="Wortman J."/>
            <person name="Nusbaum C."/>
            <person name="Birren B."/>
        </authorList>
    </citation>
    <scope>NUCLEOTIDE SEQUENCE [LARGE SCALE GENOMIC DNA]</scope>
    <source>
        <strain evidence="4 5">BCC8398</strain>
    </source>
</reference>
<dbReference type="GO" id="GO:0005886">
    <property type="term" value="C:plasma membrane"/>
    <property type="evidence" value="ECO:0007669"/>
    <property type="project" value="TreeGrafter"/>
</dbReference>